<evidence type="ECO:0000256" key="1">
    <source>
        <dbReference type="SAM" id="MobiDB-lite"/>
    </source>
</evidence>
<accession>A0A7J6V2K0</accession>
<dbReference type="EMBL" id="JABWDY010039075">
    <property type="protein sequence ID" value="KAF5179239.1"/>
    <property type="molecule type" value="Genomic_DNA"/>
</dbReference>
<feature type="non-terminal residue" evidence="2">
    <location>
        <position position="469"/>
    </location>
</feature>
<dbReference type="AlphaFoldDB" id="A0A7J6V2K0"/>
<gene>
    <name evidence="2" type="ORF">FRX31_031173</name>
</gene>
<dbReference type="Proteomes" id="UP000554482">
    <property type="component" value="Unassembled WGS sequence"/>
</dbReference>
<comment type="caution">
    <text evidence="2">The sequence shown here is derived from an EMBL/GenBank/DDBJ whole genome shotgun (WGS) entry which is preliminary data.</text>
</comment>
<dbReference type="OrthoDB" id="1938246at2759"/>
<reference evidence="2 3" key="1">
    <citation type="submission" date="2020-06" db="EMBL/GenBank/DDBJ databases">
        <title>Transcriptomic and genomic resources for Thalictrum thalictroides and T. hernandezii: Facilitating candidate gene discovery in an emerging model plant lineage.</title>
        <authorList>
            <person name="Arias T."/>
            <person name="Riano-Pachon D.M."/>
            <person name="Di Stilio V.S."/>
        </authorList>
    </citation>
    <scope>NUCLEOTIDE SEQUENCE [LARGE SCALE GENOMIC DNA]</scope>
    <source>
        <strain evidence="3">cv. WT478/WT964</strain>
        <tissue evidence="2">Leaves</tissue>
    </source>
</reference>
<name>A0A7J6V2K0_THATH</name>
<evidence type="ECO:0000313" key="3">
    <source>
        <dbReference type="Proteomes" id="UP000554482"/>
    </source>
</evidence>
<dbReference type="PANTHER" id="PTHR33116:SF78">
    <property type="entry name" value="OS12G0587133 PROTEIN"/>
    <property type="match status" value="1"/>
</dbReference>
<sequence length="469" mass="53501">DVLPVVIKPRFEGEEYVVHIDYPWKPQSCTDCNSFGNTTGKCVVEKQWKPVTRKYVAERNFTQPLTQEKDCDEGENNNIEEPTQKEDGEINGEAATQEMFSNEDQSAKNKDKGKISDSATPKSPVATRAMKSKKSVEADGKKISLLVLVETKVRQCNAARIMKNCSANWSSMDNYDQDPSGRIWVMWDNNAYQPDFFPLVESVWKTRIFNNPMYVLMEKLKILKYSLKKWSRTKNTELKANAENSRERLDIIQCKLHADPNNITLQLEERVALDTHTESVSKELAEPGSIISVMSVMEILAQETDLNLNPNKTTLLTSGVTDMEAQSLATLCGIQLVKSPVGLPLIYGRLIVKDYQPIVERATRRITTWKARSLSYAVAKQMSQLCDKFFWSRLGLKNKMHHASITKLGLRKECGGLGLRNFMVWNEAAYHGLVFNIALRKRTLWVKWIWAYKIKNNGFWTMVIPSDVS</sequence>
<dbReference type="PANTHER" id="PTHR33116">
    <property type="entry name" value="REVERSE TRANSCRIPTASE ZINC-BINDING DOMAIN-CONTAINING PROTEIN-RELATED-RELATED"/>
    <property type="match status" value="1"/>
</dbReference>
<keyword evidence="3" id="KW-1185">Reference proteome</keyword>
<organism evidence="2 3">
    <name type="scientific">Thalictrum thalictroides</name>
    <name type="common">Rue-anemone</name>
    <name type="synonym">Anemone thalictroides</name>
    <dbReference type="NCBI Taxonomy" id="46969"/>
    <lineage>
        <taxon>Eukaryota</taxon>
        <taxon>Viridiplantae</taxon>
        <taxon>Streptophyta</taxon>
        <taxon>Embryophyta</taxon>
        <taxon>Tracheophyta</taxon>
        <taxon>Spermatophyta</taxon>
        <taxon>Magnoliopsida</taxon>
        <taxon>Ranunculales</taxon>
        <taxon>Ranunculaceae</taxon>
        <taxon>Thalictroideae</taxon>
        <taxon>Thalictrum</taxon>
    </lineage>
</organism>
<feature type="region of interest" description="Disordered" evidence="1">
    <location>
        <begin position="64"/>
        <end position="133"/>
    </location>
</feature>
<evidence type="ECO:0000313" key="2">
    <source>
        <dbReference type="EMBL" id="KAF5179239.1"/>
    </source>
</evidence>
<proteinExistence type="predicted"/>
<protein>
    <submittedName>
        <fullName evidence="2">Uncharacterized protein</fullName>
    </submittedName>
</protein>
<feature type="compositionally biased region" description="Basic and acidic residues" evidence="1">
    <location>
        <begin position="105"/>
        <end position="115"/>
    </location>
</feature>